<keyword evidence="2" id="KW-1185">Reference proteome</keyword>
<evidence type="ECO:0000313" key="1">
    <source>
        <dbReference type="EMBL" id="TFK69322.1"/>
    </source>
</evidence>
<organism evidence="1 2">
    <name type="scientific">Pluteus cervinus</name>
    <dbReference type="NCBI Taxonomy" id="181527"/>
    <lineage>
        <taxon>Eukaryota</taxon>
        <taxon>Fungi</taxon>
        <taxon>Dikarya</taxon>
        <taxon>Basidiomycota</taxon>
        <taxon>Agaricomycotina</taxon>
        <taxon>Agaricomycetes</taxon>
        <taxon>Agaricomycetidae</taxon>
        <taxon>Agaricales</taxon>
        <taxon>Pluteineae</taxon>
        <taxon>Pluteaceae</taxon>
        <taxon>Pluteus</taxon>
    </lineage>
</organism>
<sequence length="52" mass="5939">MQAYRASQTLPVEVWSRIFQLSCTDDGYTGHSLSQVSRTFHVVSAPYRFQSV</sequence>
<accession>A0ACD3AWH4</accession>
<evidence type="ECO:0000313" key="2">
    <source>
        <dbReference type="Proteomes" id="UP000308600"/>
    </source>
</evidence>
<feature type="non-terminal residue" evidence="1">
    <location>
        <position position="52"/>
    </location>
</feature>
<reference evidence="1 2" key="1">
    <citation type="journal article" date="2019" name="Nat. Ecol. Evol.">
        <title>Megaphylogeny resolves global patterns of mushroom evolution.</title>
        <authorList>
            <person name="Varga T."/>
            <person name="Krizsan K."/>
            <person name="Foldi C."/>
            <person name="Dima B."/>
            <person name="Sanchez-Garcia M."/>
            <person name="Sanchez-Ramirez S."/>
            <person name="Szollosi G.J."/>
            <person name="Szarkandi J.G."/>
            <person name="Papp V."/>
            <person name="Albert L."/>
            <person name="Andreopoulos W."/>
            <person name="Angelini C."/>
            <person name="Antonin V."/>
            <person name="Barry K.W."/>
            <person name="Bougher N.L."/>
            <person name="Buchanan P."/>
            <person name="Buyck B."/>
            <person name="Bense V."/>
            <person name="Catcheside P."/>
            <person name="Chovatia M."/>
            <person name="Cooper J."/>
            <person name="Damon W."/>
            <person name="Desjardin D."/>
            <person name="Finy P."/>
            <person name="Geml J."/>
            <person name="Haridas S."/>
            <person name="Hughes K."/>
            <person name="Justo A."/>
            <person name="Karasinski D."/>
            <person name="Kautmanova I."/>
            <person name="Kiss B."/>
            <person name="Kocsube S."/>
            <person name="Kotiranta H."/>
            <person name="LaButti K.M."/>
            <person name="Lechner B.E."/>
            <person name="Liimatainen K."/>
            <person name="Lipzen A."/>
            <person name="Lukacs Z."/>
            <person name="Mihaltcheva S."/>
            <person name="Morgado L.N."/>
            <person name="Niskanen T."/>
            <person name="Noordeloos M.E."/>
            <person name="Ohm R.A."/>
            <person name="Ortiz-Santana B."/>
            <person name="Ovrebo C."/>
            <person name="Racz N."/>
            <person name="Riley R."/>
            <person name="Savchenko A."/>
            <person name="Shiryaev A."/>
            <person name="Soop K."/>
            <person name="Spirin V."/>
            <person name="Szebenyi C."/>
            <person name="Tomsovsky M."/>
            <person name="Tulloss R.E."/>
            <person name="Uehling J."/>
            <person name="Grigoriev I.V."/>
            <person name="Vagvolgyi C."/>
            <person name="Papp T."/>
            <person name="Martin F.M."/>
            <person name="Miettinen O."/>
            <person name="Hibbett D.S."/>
            <person name="Nagy L.G."/>
        </authorList>
    </citation>
    <scope>NUCLEOTIDE SEQUENCE [LARGE SCALE GENOMIC DNA]</scope>
    <source>
        <strain evidence="1 2">NL-1719</strain>
    </source>
</reference>
<name>A0ACD3AWH4_9AGAR</name>
<dbReference type="EMBL" id="ML208333">
    <property type="protein sequence ID" value="TFK69322.1"/>
    <property type="molecule type" value="Genomic_DNA"/>
</dbReference>
<protein>
    <submittedName>
        <fullName evidence="1">Uncharacterized protein</fullName>
    </submittedName>
</protein>
<proteinExistence type="predicted"/>
<gene>
    <name evidence="1" type="ORF">BDN72DRAFT_768069</name>
</gene>
<dbReference type="Proteomes" id="UP000308600">
    <property type="component" value="Unassembled WGS sequence"/>
</dbReference>